<dbReference type="GO" id="GO:0005886">
    <property type="term" value="C:plasma membrane"/>
    <property type="evidence" value="ECO:0007669"/>
    <property type="project" value="TreeGrafter"/>
</dbReference>
<feature type="transmembrane region" description="Helical" evidence="4">
    <location>
        <begin position="126"/>
        <end position="146"/>
    </location>
</feature>
<reference evidence="7" key="1">
    <citation type="submission" date="2016-11" db="UniProtKB">
        <authorList>
            <consortium name="WormBaseParasite"/>
        </authorList>
    </citation>
    <scope>IDENTIFICATION</scope>
</reference>
<evidence type="ECO:0000256" key="1">
    <source>
        <dbReference type="ARBA" id="ARBA00022473"/>
    </source>
</evidence>
<dbReference type="AlphaFoldDB" id="A0A1I7X3J4"/>
<feature type="region of interest" description="Disordered" evidence="3">
    <location>
        <begin position="1"/>
        <end position="28"/>
    </location>
</feature>
<dbReference type="Gene3D" id="1.20.1070.10">
    <property type="entry name" value="Rhodopsin 7-helix transmembrane proteins"/>
    <property type="match status" value="1"/>
</dbReference>
<feature type="domain" description="Frizzled/Smoothened 7TM" evidence="5">
    <location>
        <begin position="80"/>
        <end position="174"/>
    </location>
</feature>
<dbReference type="GO" id="GO:0035567">
    <property type="term" value="P:non-canonical Wnt signaling pathway"/>
    <property type="evidence" value="ECO:0007669"/>
    <property type="project" value="TreeGrafter"/>
</dbReference>
<keyword evidence="4" id="KW-1133">Transmembrane helix</keyword>
<dbReference type="SMART" id="SM01330">
    <property type="entry name" value="Frizzled"/>
    <property type="match status" value="1"/>
</dbReference>
<accession>A0A1I7X3J4</accession>
<dbReference type="PANTHER" id="PTHR11309">
    <property type="entry name" value="FRIZZLED"/>
    <property type="match status" value="1"/>
</dbReference>
<evidence type="ECO:0000256" key="3">
    <source>
        <dbReference type="SAM" id="MobiDB-lite"/>
    </source>
</evidence>
<protein>
    <submittedName>
        <fullName evidence="7">Frizzled domain-containing protein</fullName>
    </submittedName>
</protein>
<dbReference type="GO" id="GO:0060070">
    <property type="term" value="P:canonical Wnt signaling pathway"/>
    <property type="evidence" value="ECO:0007669"/>
    <property type="project" value="TreeGrafter"/>
</dbReference>
<keyword evidence="4" id="KW-0472">Membrane</keyword>
<dbReference type="Pfam" id="PF01534">
    <property type="entry name" value="Frizzled"/>
    <property type="match status" value="1"/>
</dbReference>
<dbReference type="WBParaSite" id="Hba_11995">
    <property type="protein sequence ID" value="Hba_11995"/>
    <property type="gene ID" value="Hba_11995"/>
</dbReference>
<dbReference type="PANTHER" id="PTHR11309:SF126">
    <property type="entry name" value="FRIZZLED-2"/>
    <property type="match status" value="1"/>
</dbReference>
<evidence type="ECO:0000256" key="2">
    <source>
        <dbReference type="ARBA" id="ARBA00023170"/>
    </source>
</evidence>
<evidence type="ECO:0000256" key="4">
    <source>
        <dbReference type="SAM" id="Phobius"/>
    </source>
</evidence>
<dbReference type="GO" id="GO:0017147">
    <property type="term" value="F:Wnt-protein binding"/>
    <property type="evidence" value="ECO:0007669"/>
    <property type="project" value="TreeGrafter"/>
</dbReference>
<evidence type="ECO:0000313" key="6">
    <source>
        <dbReference type="Proteomes" id="UP000095283"/>
    </source>
</evidence>
<feature type="transmembrane region" description="Helical" evidence="4">
    <location>
        <begin position="94"/>
        <end position="114"/>
    </location>
</feature>
<name>A0A1I7X3J4_HETBA</name>
<sequence>MSNQITSGEICAAPPDTPNQAKTKTPPYQAFPPNPHVGISINEIHDECECSCSTPFQSVRNNNIKVGNVSACSYPCRSPVLNNEGKKDLLSGWMAIWAFACFFLSAFTFLTFLIETDRFQYPERPIFMLAFCQLMVAMGFIIRVFAGHENVACDSYMIKGTEGGSGTLCFVVSTF</sequence>
<dbReference type="InterPro" id="IPR000539">
    <property type="entry name" value="Frizzled/Smoothened_7TM"/>
</dbReference>
<evidence type="ECO:0000259" key="5">
    <source>
        <dbReference type="SMART" id="SM01330"/>
    </source>
</evidence>
<dbReference type="GO" id="GO:0042813">
    <property type="term" value="F:Wnt receptor activity"/>
    <property type="evidence" value="ECO:0007669"/>
    <property type="project" value="TreeGrafter"/>
</dbReference>
<keyword evidence="1" id="KW-0217">Developmental protein</keyword>
<keyword evidence="2" id="KW-0675">Receptor</keyword>
<dbReference type="PRINTS" id="PR00489">
    <property type="entry name" value="FRIZZLED"/>
</dbReference>
<proteinExistence type="predicted"/>
<evidence type="ECO:0000313" key="7">
    <source>
        <dbReference type="WBParaSite" id="Hba_11995"/>
    </source>
</evidence>
<organism evidence="6 7">
    <name type="scientific">Heterorhabditis bacteriophora</name>
    <name type="common">Entomopathogenic nematode worm</name>
    <dbReference type="NCBI Taxonomy" id="37862"/>
    <lineage>
        <taxon>Eukaryota</taxon>
        <taxon>Metazoa</taxon>
        <taxon>Ecdysozoa</taxon>
        <taxon>Nematoda</taxon>
        <taxon>Chromadorea</taxon>
        <taxon>Rhabditida</taxon>
        <taxon>Rhabditina</taxon>
        <taxon>Rhabditomorpha</taxon>
        <taxon>Strongyloidea</taxon>
        <taxon>Heterorhabditidae</taxon>
        <taxon>Heterorhabditis</taxon>
    </lineage>
</organism>
<dbReference type="InterPro" id="IPR015526">
    <property type="entry name" value="Frizzled/SFRP"/>
</dbReference>
<dbReference type="Proteomes" id="UP000095283">
    <property type="component" value="Unplaced"/>
</dbReference>
<keyword evidence="4" id="KW-0812">Transmembrane</keyword>
<keyword evidence="6" id="KW-1185">Reference proteome</keyword>